<dbReference type="RefSeq" id="WP_179760365.1">
    <property type="nucleotide sequence ID" value="NZ_BAAAJZ010000013.1"/>
</dbReference>
<feature type="transmembrane region" description="Helical" evidence="2">
    <location>
        <begin position="147"/>
        <end position="174"/>
    </location>
</feature>
<dbReference type="Pfam" id="PF13559">
    <property type="entry name" value="DUF4129"/>
    <property type="match status" value="1"/>
</dbReference>
<dbReference type="SMART" id="SM00460">
    <property type="entry name" value="TGc"/>
    <property type="match status" value="1"/>
</dbReference>
<feature type="compositionally biased region" description="Low complexity" evidence="1">
    <location>
        <begin position="772"/>
        <end position="783"/>
    </location>
</feature>
<dbReference type="Proteomes" id="UP000549695">
    <property type="component" value="Unassembled WGS sequence"/>
</dbReference>
<evidence type="ECO:0000313" key="4">
    <source>
        <dbReference type="EMBL" id="NYG00714.1"/>
    </source>
</evidence>
<dbReference type="InterPro" id="IPR002931">
    <property type="entry name" value="Transglutaminase-like"/>
</dbReference>
<evidence type="ECO:0000313" key="5">
    <source>
        <dbReference type="Proteomes" id="UP000549695"/>
    </source>
</evidence>
<protein>
    <submittedName>
        <fullName evidence="4">Transglutaminase-like putative cysteine protease</fullName>
    </submittedName>
</protein>
<evidence type="ECO:0000256" key="2">
    <source>
        <dbReference type="SAM" id="Phobius"/>
    </source>
</evidence>
<evidence type="ECO:0000259" key="3">
    <source>
        <dbReference type="SMART" id="SM00460"/>
    </source>
</evidence>
<dbReference type="InterPro" id="IPR021878">
    <property type="entry name" value="TgpA_N"/>
</dbReference>
<feature type="compositionally biased region" description="Acidic residues" evidence="1">
    <location>
        <begin position="762"/>
        <end position="771"/>
    </location>
</feature>
<evidence type="ECO:0000256" key="1">
    <source>
        <dbReference type="SAM" id="MobiDB-lite"/>
    </source>
</evidence>
<name>A0A852W1J8_PSEA5</name>
<dbReference type="PANTHER" id="PTHR42736">
    <property type="entry name" value="PROTEIN-GLUTAMINE GAMMA-GLUTAMYLTRANSFERASE"/>
    <property type="match status" value="1"/>
</dbReference>
<reference evidence="4 5" key="1">
    <citation type="submission" date="2020-07" db="EMBL/GenBank/DDBJ databases">
        <title>Sequencing the genomes of 1000 actinobacteria strains.</title>
        <authorList>
            <person name="Klenk H.-P."/>
        </authorList>
    </citation>
    <scope>NUCLEOTIDE SEQUENCE [LARGE SCALE GENOMIC DNA]</scope>
    <source>
        <strain evidence="4 5">DSM 44749</strain>
    </source>
</reference>
<keyword evidence="2" id="KW-1133">Transmembrane helix</keyword>
<feature type="compositionally biased region" description="Pro residues" evidence="1">
    <location>
        <begin position="574"/>
        <end position="596"/>
    </location>
</feature>
<feature type="transmembrane region" description="Helical" evidence="2">
    <location>
        <begin position="611"/>
        <end position="634"/>
    </location>
</feature>
<feature type="region of interest" description="Disordered" evidence="1">
    <location>
        <begin position="1"/>
        <end position="25"/>
    </location>
</feature>
<dbReference type="AlphaFoldDB" id="A0A852W1J8"/>
<dbReference type="Pfam" id="PF01841">
    <property type="entry name" value="Transglut_core"/>
    <property type="match status" value="1"/>
</dbReference>
<dbReference type="EMBL" id="JACCCZ010000001">
    <property type="protein sequence ID" value="NYG00714.1"/>
    <property type="molecule type" value="Genomic_DNA"/>
</dbReference>
<proteinExistence type="predicted"/>
<feature type="transmembrane region" description="Helical" evidence="2">
    <location>
        <begin position="31"/>
        <end position="51"/>
    </location>
</feature>
<keyword evidence="5" id="KW-1185">Reference proteome</keyword>
<dbReference type="GeneID" id="98050813"/>
<dbReference type="InterPro" id="IPR052901">
    <property type="entry name" value="Bact_TGase-like"/>
</dbReference>
<feature type="region of interest" description="Disordered" evidence="1">
    <location>
        <begin position="559"/>
        <end position="606"/>
    </location>
</feature>
<feature type="domain" description="Transglutaminase-like" evidence="3">
    <location>
        <begin position="474"/>
        <end position="544"/>
    </location>
</feature>
<dbReference type="SUPFAM" id="SSF54001">
    <property type="entry name" value="Cysteine proteinases"/>
    <property type="match status" value="1"/>
</dbReference>
<feature type="transmembrane region" description="Helical" evidence="2">
    <location>
        <begin position="94"/>
        <end position="114"/>
    </location>
</feature>
<dbReference type="InterPro" id="IPR025403">
    <property type="entry name" value="TgpA-like_C"/>
</dbReference>
<sequence length="783" mass="80093">MSAPTRPPVRPAPPPAAPVPDAAPAGRTPGAPAWTVVLGPVATAVAVLLAGTAMSSVVQGAAWFAHAAVAVVLVSLVGGLLLPLRAWLVAPGQLLALVLLVTAWFTGSGVLGVLPGPSAFAELSGLLGGAGQQIDSGLPPVAASPEILLLVTLGFGTIAIAVFGLAVTVAAPAAAGVPLLVVFAVPTALQPGLLPWWTVVAATLGYGVLLLLRPDRLRQIPAGAAVVAVAVVGSLLAGLLASSVGTSGRFDATGGTGGDADGSIGLNPFTSLRGQLTRSEPRPLFGVRGLQTPTYLRALTLQTYVPQEGWKAGRPLPGVPLTGPLPPSTSGPAASQDVQVENLGFRDYWLPVFGDPTRIAVNSPSWAYDTDGGIVYSERAQSEDGWTQSMRLPEPSADQLRAASGPTTVDRAYLDADGVDPRVTAIAREVTAGATTPFDRAMALEDHFTGPGSPFTYSLATAPGGNGDALVDFLTRGRTGYCEQYASAMAVMLRAVDVPARVAVGFTAGDADGSGARTITTEDAHAWVEAWFPGYGWMTFDPTPLADGRTIDPAYVQQAREQDGGTPAAEQTPQPEPSATPPPPEAGGPTPEPPPTEEQAADQPSAATGSWWPLIVALLLAAAVLAVVLTPGLWRRHQYSRRAGLARAGGDGAAAAAWDEVLAASRDHGVPVPAGDTVRAAADRITERHGLSGRPAEALRELAGRVEASWYGGMLPEPGTLDGPVDEVRTAIAAGGTSLRARVLPASVVPEAVRRGRRPSDDDPTADDGAADTDTAGEPAERG</sequence>
<feature type="compositionally biased region" description="Basic and acidic residues" evidence="1">
    <location>
        <begin position="752"/>
        <end position="761"/>
    </location>
</feature>
<keyword evidence="2" id="KW-0812">Transmembrane</keyword>
<dbReference type="Gene3D" id="3.10.620.30">
    <property type="match status" value="1"/>
</dbReference>
<dbReference type="InterPro" id="IPR038765">
    <property type="entry name" value="Papain-like_cys_pep_sf"/>
</dbReference>
<dbReference type="PANTHER" id="PTHR42736:SF1">
    <property type="entry name" value="PROTEIN-GLUTAMINE GAMMA-GLUTAMYLTRANSFERASE"/>
    <property type="match status" value="1"/>
</dbReference>
<gene>
    <name evidence="4" type="ORF">HDA37_000999</name>
</gene>
<feature type="region of interest" description="Disordered" evidence="1">
    <location>
        <begin position="748"/>
        <end position="783"/>
    </location>
</feature>
<feature type="transmembrane region" description="Helical" evidence="2">
    <location>
        <begin position="63"/>
        <end position="82"/>
    </location>
</feature>
<comment type="caution">
    <text evidence="4">The sequence shown here is derived from an EMBL/GenBank/DDBJ whole genome shotgun (WGS) entry which is preliminary data.</text>
</comment>
<feature type="compositionally biased region" description="Pro residues" evidence="1">
    <location>
        <begin position="1"/>
        <end position="18"/>
    </location>
</feature>
<keyword evidence="2" id="KW-0472">Membrane</keyword>
<feature type="transmembrane region" description="Helical" evidence="2">
    <location>
        <begin position="194"/>
        <end position="212"/>
    </location>
</feature>
<organism evidence="4 5">
    <name type="scientific">Pseudonocardia alni</name>
    <name type="common">Amycolata alni</name>
    <dbReference type="NCBI Taxonomy" id="33907"/>
    <lineage>
        <taxon>Bacteria</taxon>
        <taxon>Bacillati</taxon>
        <taxon>Actinomycetota</taxon>
        <taxon>Actinomycetes</taxon>
        <taxon>Pseudonocardiales</taxon>
        <taxon>Pseudonocardiaceae</taxon>
        <taxon>Pseudonocardia</taxon>
    </lineage>
</organism>
<feature type="transmembrane region" description="Helical" evidence="2">
    <location>
        <begin position="224"/>
        <end position="244"/>
    </location>
</feature>
<accession>A0A852W1J8</accession>
<dbReference type="Pfam" id="PF11992">
    <property type="entry name" value="TgpA_N"/>
    <property type="match status" value="1"/>
</dbReference>